<gene>
    <name evidence="2" type="ORF">K435DRAFT_804791</name>
</gene>
<dbReference type="EMBL" id="ML179477">
    <property type="protein sequence ID" value="THU86843.1"/>
    <property type="molecule type" value="Genomic_DNA"/>
</dbReference>
<protein>
    <submittedName>
        <fullName evidence="2">Uncharacterized protein</fullName>
    </submittedName>
</protein>
<sequence length="391" mass="44583">MTDASSLAYRENDLDSTGSGKRKNKIKHNADDTDFRPSSGEDSFGSSEHDSMSRPSSDLTLGPSDSVSRRAAPSTTESLSVLAADFPAFREYLDAASCHYELDTTPSPQNPISDNISDILGKLPDLPGVYDFSVSGVRQVLETCIDIRLNPQFGKNSTISQMAQKLHQEWELKPEDWEKQHQCLERAILVKALSLWDKTYLACLKAVFATPSPLPPASSNIGMLLAERLLIQYGHHDWQEGMKEPSFRFGSNVPNNVGLFHERHTKLVFARVDQLGGYCEADQFLVSPLQLGTRLNKPDCMLLHWGLSEILDKREDGSLKFAVQKVEEWGRPEEFPNYLRYLDFLTKHRAWFENTVWDLIQKRKSENHSWVIHKLRRQKFKQWSMEYVSCT</sequence>
<reference evidence="2 3" key="1">
    <citation type="journal article" date="2019" name="Nat. Ecol. Evol.">
        <title>Megaphylogeny resolves global patterns of mushroom evolution.</title>
        <authorList>
            <person name="Varga T."/>
            <person name="Krizsan K."/>
            <person name="Foldi C."/>
            <person name="Dima B."/>
            <person name="Sanchez-Garcia M."/>
            <person name="Sanchez-Ramirez S."/>
            <person name="Szollosi G.J."/>
            <person name="Szarkandi J.G."/>
            <person name="Papp V."/>
            <person name="Albert L."/>
            <person name="Andreopoulos W."/>
            <person name="Angelini C."/>
            <person name="Antonin V."/>
            <person name="Barry K.W."/>
            <person name="Bougher N.L."/>
            <person name="Buchanan P."/>
            <person name="Buyck B."/>
            <person name="Bense V."/>
            <person name="Catcheside P."/>
            <person name="Chovatia M."/>
            <person name="Cooper J."/>
            <person name="Damon W."/>
            <person name="Desjardin D."/>
            <person name="Finy P."/>
            <person name="Geml J."/>
            <person name="Haridas S."/>
            <person name="Hughes K."/>
            <person name="Justo A."/>
            <person name="Karasinski D."/>
            <person name="Kautmanova I."/>
            <person name="Kiss B."/>
            <person name="Kocsube S."/>
            <person name="Kotiranta H."/>
            <person name="LaButti K.M."/>
            <person name="Lechner B.E."/>
            <person name="Liimatainen K."/>
            <person name="Lipzen A."/>
            <person name="Lukacs Z."/>
            <person name="Mihaltcheva S."/>
            <person name="Morgado L.N."/>
            <person name="Niskanen T."/>
            <person name="Noordeloos M.E."/>
            <person name="Ohm R.A."/>
            <person name="Ortiz-Santana B."/>
            <person name="Ovrebo C."/>
            <person name="Racz N."/>
            <person name="Riley R."/>
            <person name="Savchenko A."/>
            <person name="Shiryaev A."/>
            <person name="Soop K."/>
            <person name="Spirin V."/>
            <person name="Szebenyi C."/>
            <person name="Tomsovsky M."/>
            <person name="Tulloss R.E."/>
            <person name="Uehling J."/>
            <person name="Grigoriev I.V."/>
            <person name="Vagvolgyi C."/>
            <person name="Papp T."/>
            <person name="Martin F.M."/>
            <person name="Miettinen O."/>
            <person name="Hibbett D.S."/>
            <person name="Nagy L.G."/>
        </authorList>
    </citation>
    <scope>NUCLEOTIDE SEQUENCE [LARGE SCALE GENOMIC DNA]</scope>
    <source>
        <strain evidence="2 3">CBS 962.96</strain>
    </source>
</reference>
<keyword evidence="3" id="KW-1185">Reference proteome</keyword>
<evidence type="ECO:0000313" key="3">
    <source>
        <dbReference type="Proteomes" id="UP000297245"/>
    </source>
</evidence>
<dbReference type="AlphaFoldDB" id="A0A4S8LDW9"/>
<dbReference type="Proteomes" id="UP000297245">
    <property type="component" value="Unassembled WGS sequence"/>
</dbReference>
<proteinExistence type="predicted"/>
<feature type="compositionally biased region" description="Polar residues" evidence="1">
    <location>
        <begin position="53"/>
        <end position="66"/>
    </location>
</feature>
<organism evidence="2 3">
    <name type="scientific">Dendrothele bispora (strain CBS 962.96)</name>
    <dbReference type="NCBI Taxonomy" id="1314807"/>
    <lineage>
        <taxon>Eukaryota</taxon>
        <taxon>Fungi</taxon>
        <taxon>Dikarya</taxon>
        <taxon>Basidiomycota</taxon>
        <taxon>Agaricomycotina</taxon>
        <taxon>Agaricomycetes</taxon>
        <taxon>Agaricomycetidae</taxon>
        <taxon>Agaricales</taxon>
        <taxon>Agaricales incertae sedis</taxon>
        <taxon>Dendrothele</taxon>
    </lineage>
</organism>
<evidence type="ECO:0000256" key="1">
    <source>
        <dbReference type="SAM" id="MobiDB-lite"/>
    </source>
</evidence>
<feature type="region of interest" description="Disordered" evidence="1">
    <location>
        <begin position="1"/>
        <end position="76"/>
    </location>
</feature>
<accession>A0A4S8LDW9</accession>
<name>A0A4S8LDW9_DENBC</name>
<evidence type="ECO:0000313" key="2">
    <source>
        <dbReference type="EMBL" id="THU86843.1"/>
    </source>
</evidence>